<dbReference type="EMBL" id="UYRR01034734">
    <property type="protein sequence ID" value="VDK62038.1"/>
    <property type="molecule type" value="Genomic_DNA"/>
</dbReference>
<organism evidence="3">
    <name type="scientific">Anisakis simplex</name>
    <name type="common">Herring worm</name>
    <dbReference type="NCBI Taxonomy" id="6269"/>
    <lineage>
        <taxon>Eukaryota</taxon>
        <taxon>Metazoa</taxon>
        <taxon>Ecdysozoa</taxon>
        <taxon>Nematoda</taxon>
        <taxon>Chromadorea</taxon>
        <taxon>Rhabditida</taxon>
        <taxon>Spirurina</taxon>
        <taxon>Ascaridomorpha</taxon>
        <taxon>Ascaridoidea</taxon>
        <taxon>Anisakidae</taxon>
        <taxon>Anisakis</taxon>
        <taxon>Anisakis simplex complex</taxon>
    </lineage>
</organism>
<gene>
    <name evidence="1" type="ORF">ASIM_LOCUS17905</name>
</gene>
<dbReference type="AlphaFoldDB" id="A0A0M3KC07"/>
<dbReference type="WBParaSite" id="ASIM_0001850601-mRNA-1">
    <property type="protein sequence ID" value="ASIM_0001850601-mRNA-1"/>
    <property type="gene ID" value="ASIM_0001850601"/>
</dbReference>
<reference evidence="3" key="1">
    <citation type="submission" date="2017-02" db="UniProtKB">
        <authorList>
            <consortium name="WormBaseParasite"/>
        </authorList>
    </citation>
    <scope>IDENTIFICATION</scope>
</reference>
<protein>
    <submittedName>
        <fullName evidence="3">SET domain-containing protein</fullName>
    </submittedName>
</protein>
<name>A0A0M3KC07_ANISI</name>
<accession>A0A0M3KC07</accession>
<dbReference type="Proteomes" id="UP000267096">
    <property type="component" value="Unassembled WGS sequence"/>
</dbReference>
<evidence type="ECO:0000313" key="2">
    <source>
        <dbReference type="Proteomes" id="UP000267096"/>
    </source>
</evidence>
<dbReference type="OrthoDB" id="61870at2759"/>
<reference evidence="1 2" key="2">
    <citation type="submission" date="2018-11" db="EMBL/GenBank/DDBJ databases">
        <authorList>
            <consortium name="Pathogen Informatics"/>
        </authorList>
    </citation>
    <scope>NUCLEOTIDE SEQUENCE [LARGE SCALE GENOMIC DNA]</scope>
</reference>
<sequence length="140" mass="16200">MNEEQQKRVTQMKLELPSLYRFDDVNRSSDARILERNETNIEVLREWFECMPCVAVRSGNKLVSVGVSTPLTIYPFSSPPDEVFTALEMRVCQECISKTFWPFELIDADNKDWLKCYNDSSLWTHLDGADGKPIIVNMIC</sequence>
<evidence type="ECO:0000313" key="3">
    <source>
        <dbReference type="WBParaSite" id="ASIM_0001850601-mRNA-1"/>
    </source>
</evidence>
<evidence type="ECO:0000313" key="1">
    <source>
        <dbReference type="EMBL" id="VDK62038.1"/>
    </source>
</evidence>
<keyword evidence="2" id="KW-1185">Reference proteome</keyword>
<proteinExistence type="predicted"/>